<dbReference type="Gene3D" id="3.30.1380.10">
    <property type="match status" value="1"/>
</dbReference>
<keyword evidence="5" id="KW-0732">Signal</keyword>
<dbReference type="EMBL" id="JACCCV010000001">
    <property type="protein sequence ID" value="NYF49766.1"/>
    <property type="molecule type" value="Genomic_DNA"/>
</dbReference>
<comment type="caution">
    <text evidence="12">The sequence shown here is derived from an EMBL/GenBank/DDBJ whole genome shotgun (WGS) entry which is preliminary data.</text>
</comment>
<evidence type="ECO:0000256" key="6">
    <source>
        <dbReference type="ARBA" id="ARBA00022801"/>
    </source>
</evidence>
<keyword evidence="8" id="KW-0482">Metalloprotease</keyword>
<evidence type="ECO:0000256" key="8">
    <source>
        <dbReference type="ARBA" id="ARBA00023049"/>
    </source>
</evidence>
<name>A0A7Y9T191_9BACT</name>
<evidence type="ECO:0000256" key="5">
    <source>
        <dbReference type="ARBA" id="ARBA00022729"/>
    </source>
</evidence>
<dbReference type="GO" id="GO:0006508">
    <property type="term" value="P:proteolysis"/>
    <property type="evidence" value="ECO:0007669"/>
    <property type="project" value="UniProtKB-KW"/>
</dbReference>
<keyword evidence="7" id="KW-0862">Zinc</keyword>
<reference evidence="12 13" key="1">
    <citation type="submission" date="2020-07" db="EMBL/GenBank/DDBJ databases">
        <title>Genomic Encyclopedia of Type Strains, Phase IV (KMG-V): Genome sequencing to study the core and pangenomes of soil and plant-associated prokaryotes.</title>
        <authorList>
            <person name="Whitman W."/>
        </authorList>
    </citation>
    <scope>NUCLEOTIDE SEQUENCE [LARGE SCALE GENOMIC DNA]</scope>
    <source>
        <strain evidence="12 13">M8UP30</strain>
    </source>
</reference>
<protein>
    <recommendedName>
        <fullName evidence="11">Murein endopeptidase K</fullName>
    </recommendedName>
</protein>
<comment type="pathway">
    <text evidence="2">Cell wall biogenesis; cell wall polysaccharide biosynthesis.</text>
</comment>
<evidence type="ECO:0000313" key="12">
    <source>
        <dbReference type="EMBL" id="NYF49766.1"/>
    </source>
</evidence>
<keyword evidence="9" id="KW-0961">Cell wall biogenesis/degradation</keyword>
<dbReference type="Pfam" id="PF05951">
    <property type="entry name" value="Peptidase_M15_2"/>
    <property type="match status" value="1"/>
</dbReference>
<dbReference type="GO" id="GO:0071555">
    <property type="term" value="P:cell wall organization"/>
    <property type="evidence" value="ECO:0007669"/>
    <property type="project" value="UniProtKB-KW"/>
</dbReference>
<organism evidence="12 13">
    <name type="scientific">Tunturiibacter lichenicola</name>
    <dbReference type="NCBI Taxonomy" id="2051959"/>
    <lineage>
        <taxon>Bacteria</taxon>
        <taxon>Pseudomonadati</taxon>
        <taxon>Acidobacteriota</taxon>
        <taxon>Terriglobia</taxon>
        <taxon>Terriglobales</taxon>
        <taxon>Acidobacteriaceae</taxon>
        <taxon>Tunturiibacter</taxon>
    </lineage>
</organism>
<dbReference type="Proteomes" id="UP000534186">
    <property type="component" value="Unassembled WGS sequence"/>
</dbReference>
<evidence type="ECO:0000256" key="9">
    <source>
        <dbReference type="ARBA" id="ARBA00023316"/>
    </source>
</evidence>
<accession>A0A7Y9T191</accession>
<keyword evidence="6" id="KW-0378">Hydrolase</keyword>
<evidence type="ECO:0000256" key="2">
    <source>
        <dbReference type="ARBA" id="ARBA00004776"/>
    </source>
</evidence>
<keyword evidence="3" id="KW-0645">Protease</keyword>
<comment type="similarity">
    <text evidence="10">Belongs to the peptidase M15 family.</text>
</comment>
<evidence type="ECO:0000256" key="1">
    <source>
        <dbReference type="ARBA" id="ARBA00001947"/>
    </source>
</evidence>
<sequence>MQRLCAKGFAAVAATTMLMLGVTGLSWAKSVRTRVHAGLHSTLHTSSRSKTHSVAITGEEVVPGVMPDEISSGAVSGELPDDGKPYQLRMTNLHTGESLDIVYRVGDTYIPEALDKLNYFLRDHYTQDVVHYEPKEFDVLHAMMSRLGQASGVIQVVCGYRTPETNEALRHASVKTGVAEHSQHMEGHAIDLRVPGVSTVQLRNTALSLHAGGVGYYPVSQFVHVDVGPVREWAFGVTPHRPGRRTHGARAIGM</sequence>
<dbReference type="AlphaFoldDB" id="A0A7Y9T191"/>
<keyword evidence="4" id="KW-0479">Metal-binding</keyword>
<proteinExistence type="inferred from homology"/>
<evidence type="ECO:0000256" key="3">
    <source>
        <dbReference type="ARBA" id="ARBA00022670"/>
    </source>
</evidence>
<dbReference type="GO" id="GO:0008237">
    <property type="term" value="F:metallopeptidase activity"/>
    <property type="evidence" value="ECO:0007669"/>
    <property type="project" value="UniProtKB-KW"/>
</dbReference>
<dbReference type="InterPro" id="IPR009045">
    <property type="entry name" value="Zn_M74/Hedgehog-like"/>
</dbReference>
<evidence type="ECO:0000256" key="7">
    <source>
        <dbReference type="ARBA" id="ARBA00022833"/>
    </source>
</evidence>
<dbReference type="GO" id="GO:0046872">
    <property type="term" value="F:metal ion binding"/>
    <property type="evidence" value="ECO:0007669"/>
    <property type="project" value="UniProtKB-KW"/>
</dbReference>
<dbReference type="InterPro" id="IPR010275">
    <property type="entry name" value="MepK"/>
</dbReference>
<dbReference type="PANTHER" id="PTHR37425:SF1">
    <property type="entry name" value="OUTER MEMBRANE PROTEIN"/>
    <property type="match status" value="1"/>
</dbReference>
<gene>
    <name evidence="12" type="ORF">HDF12_000131</name>
</gene>
<evidence type="ECO:0000256" key="11">
    <source>
        <dbReference type="ARBA" id="ARBA00093666"/>
    </source>
</evidence>
<dbReference type="SUPFAM" id="SSF55166">
    <property type="entry name" value="Hedgehog/DD-peptidase"/>
    <property type="match status" value="1"/>
</dbReference>
<comment type="cofactor">
    <cofactor evidence="1">
        <name>Zn(2+)</name>
        <dbReference type="ChEBI" id="CHEBI:29105"/>
    </cofactor>
</comment>
<evidence type="ECO:0000256" key="10">
    <source>
        <dbReference type="ARBA" id="ARBA00093448"/>
    </source>
</evidence>
<evidence type="ECO:0000256" key="4">
    <source>
        <dbReference type="ARBA" id="ARBA00022723"/>
    </source>
</evidence>
<evidence type="ECO:0000313" key="13">
    <source>
        <dbReference type="Proteomes" id="UP000534186"/>
    </source>
</evidence>
<dbReference type="PANTHER" id="PTHR37425">
    <property type="match status" value="1"/>
</dbReference>